<comment type="caution">
    <text evidence="1">The sequence shown here is derived from an EMBL/GenBank/DDBJ whole genome shotgun (WGS) entry which is preliminary data.</text>
</comment>
<reference evidence="1" key="1">
    <citation type="journal article" date="2014" name="Front. Microbiol.">
        <title>High frequency of phylogenetically diverse reductive dehalogenase-homologous genes in deep subseafloor sedimentary metagenomes.</title>
        <authorList>
            <person name="Kawai M."/>
            <person name="Futagami T."/>
            <person name="Toyoda A."/>
            <person name="Takaki Y."/>
            <person name="Nishi S."/>
            <person name="Hori S."/>
            <person name="Arai W."/>
            <person name="Tsubouchi T."/>
            <person name="Morono Y."/>
            <person name="Uchiyama I."/>
            <person name="Ito T."/>
            <person name="Fujiyama A."/>
            <person name="Inagaki F."/>
            <person name="Takami H."/>
        </authorList>
    </citation>
    <scope>NUCLEOTIDE SEQUENCE</scope>
    <source>
        <strain evidence="1">Expedition CK06-06</strain>
    </source>
</reference>
<protein>
    <submittedName>
        <fullName evidence="1">Uncharacterized protein</fullName>
    </submittedName>
</protein>
<gene>
    <name evidence="1" type="ORF">S06H3_41974</name>
</gene>
<proteinExistence type="predicted"/>
<organism evidence="1">
    <name type="scientific">marine sediment metagenome</name>
    <dbReference type="NCBI Taxonomy" id="412755"/>
    <lineage>
        <taxon>unclassified sequences</taxon>
        <taxon>metagenomes</taxon>
        <taxon>ecological metagenomes</taxon>
    </lineage>
</organism>
<dbReference type="AlphaFoldDB" id="X1MTM2"/>
<name>X1MTM2_9ZZZZ</name>
<sequence length="76" mass="7989">MRTYTDCTDAKVDKVTTEVKIGTITLSAKAKKIIGVWATAIGGAALTTAEAVTGVVRLDSPDFSIAPMRFPLDCVS</sequence>
<dbReference type="EMBL" id="BARV01025915">
    <property type="protein sequence ID" value="GAI35007.1"/>
    <property type="molecule type" value="Genomic_DNA"/>
</dbReference>
<accession>X1MTM2</accession>
<evidence type="ECO:0000313" key="1">
    <source>
        <dbReference type="EMBL" id="GAI35007.1"/>
    </source>
</evidence>
<feature type="non-terminal residue" evidence="1">
    <location>
        <position position="76"/>
    </location>
</feature>